<evidence type="ECO:0000256" key="3">
    <source>
        <dbReference type="ARBA" id="ARBA00022692"/>
    </source>
</evidence>
<dbReference type="InterPro" id="IPR011701">
    <property type="entry name" value="MFS"/>
</dbReference>
<keyword evidence="5 6" id="KW-0472">Membrane</keyword>
<keyword evidence="3 6" id="KW-0812">Transmembrane</keyword>
<feature type="transmembrane region" description="Helical" evidence="6">
    <location>
        <begin position="95"/>
        <end position="112"/>
    </location>
</feature>
<gene>
    <name evidence="8" type="ORF">S01H1_07860</name>
</gene>
<name>X0RT23_9ZZZZ</name>
<dbReference type="InterPro" id="IPR036259">
    <property type="entry name" value="MFS_trans_sf"/>
</dbReference>
<comment type="subcellular location">
    <subcellularLocation>
        <location evidence="1">Cell membrane</location>
        <topology evidence="1">Multi-pass membrane protein</topology>
    </subcellularLocation>
</comment>
<organism evidence="8">
    <name type="scientific">marine sediment metagenome</name>
    <dbReference type="NCBI Taxonomy" id="412755"/>
    <lineage>
        <taxon>unclassified sequences</taxon>
        <taxon>metagenomes</taxon>
        <taxon>ecological metagenomes</taxon>
    </lineage>
</organism>
<protein>
    <recommendedName>
        <fullName evidence="7">Major facilitator superfamily (MFS) profile domain-containing protein</fullName>
    </recommendedName>
</protein>
<accession>X0RT23</accession>
<dbReference type="EMBL" id="BARS01004032">
    <property type="protein sequence ID" value="GAF71984.1"/>
    <property type="molecule type" value="Genomic_DNA"/>
</dbReference>
<comment type="caution">
    <text evidence="8">The sequence shown here is derived from an EMBL/GenBank/DDBJ whole genome shotgun (WGS) entry which is preliminary data.</text>
</comment>
<evidence type="ECO:0000313" key="8">
    <source>
        <dbReference type="EMBL" id="GAF71984.1"/>
    </source>
</evidence>
<sequence length="169" mass="17665">MRALFSGLLPLFVLAHLSHHLVTALPGPLLPYIRDEFALDYTRAGFIMSAFGVVYGICQLPGGWLADRFGPRILLTVGIVGVSITGLLVGMSPNYLVLLAGLVLMGILGGGYHPAATTMISAAVAPESRGQALGYHMVGGSTSYFLAPLIAAGVAGAWGWRSPFIVLAI</sequence>
<reference evidence="8" key="1">
    <citation type="journal article" date="2014" name="Front. Microbiol.">
        <title>High frequency of phylogenetically diverse reductive dehalogenase-homologous genes in deep subseafloor sedimentary metagenomes.</title>
        <authorList>
            <person name="Kawai M."/>
            <person name="Futagami T."/>
            <person name="Toyoda A."/>
            <person name="Takaki Y."/>
            <person name="Nishi S."/>
            <person name="Hori S."/>
            <person name="Arai W."/>
            <person name="Tsubouchi T."/>
            <person name="Morono Y."/>
            <person name="Uchiyama I."/>
            <person name="Ito T."/>
            <person name="Fujiyama A."/>
            <person name="Inagaki F."/>
            <person name="Takami H."/>
        </authorList>
    </citation>
    <scope>NUCLEOTIDE SEQUENCE</scope>
    <source>
        <strain evidence="8">Expedition CK06-06</strain>
    </source>
</reference>
<feature type="transmembrane region" description="Helical" evidence="6">
    <location>
        <begin position="133"/>
        <end position="160"/>
    </location>
</feature>
<dbReference type="Pfam" id="PF07690">
    <property type="entry name" value="MFS_1"/>
    <property type="match status" value="1"/>
</dbReference>
<evidence type="ECO:0000256" key="1">
    <source>
        <dbReference type="ARBA" id="ARBA00004651"/>
    </source>
</evidence>
<evidence type="ECO:0000256" key="4">
    <source>
        <dbReference type="ARBA" id="ARBA00022989"/>
    </source>
</evidence>
<dbReference type="Gene3D" id="1.20.1250.20">
    <property type="entry name" value="MFS general substrate transporter like domains"/>
    <property type="match status" value="1"/>
</dbReference>
<dbReference type="AlphaFoldDB" id="X0RT23"/>
<keyword evidence="2" id="KW-1003">Cell membrane</keyword>
<dbReference type="SUPFAM" id="SSF103473">
    <property type="entry name" value="MFS general substrate transporter"/>
    <property type="match status" value="1"/>
</dbReference>
<proteinExistence type="predicted"/>
<evidence type="ECO:0000256" key="5">
    <source>
        <dbReference type="ARBA" id="ARBA00023136"/>
    </source>
</evidence>
<keyword evidence="4 6" id="KW-1133">Transmembrane helix</keyword>
<dbReference type="PANTHER" id="PTHR43124:SF3">
    <property type="entry name" value="CHLORAMPHENICOL EFFLUX PUMP RV0191"/>
    <property type="match status" value="1"/>
</dbReference>
<evidence type="ECO:0000256" key="6">
    <source>
        <dbReference type="SAM" id="Phobius"/>
    </source>
</evidence>
<feature type="transmembrane region" description="Helical" evidence="6">
    <location>
        <begin position="73"/>
        <end position="89"/>
    </location>
</feature>
<dbReference type="GO" id="GO:0005886">
    <property type="term" value="C:plasma membrane"/>
    <property type="evidence" value="ECO:0007669"/>
    <property type="project" value="UniProtKB-SubCell"/>
</dbReference>
<dbReference type="GO" id="GO:0022857">
    <property type="term" value="F:transmembrane transporter activity"/>
    <property type="evidence" value="ECO:0007669"/>
    <property type="project" value="InterPro"/>
</dbReference>
<feature type="non-terminal residue" evidence="8">
    <location>
        <position position="169"/>
    </location>
</feature>
<dbReference type="InterPro" id="IPR020846">
    <property type="entry name" value="MFS_dom"/>
</dbReference>
<feature type="domain" description="Major facilitator superfamily (MFS) profile" evidence="7">
    <location>
        <begin position="1"/>
        <end position="169"/>
    </location>
</feature>
<feature type="transmembrane region" description="Helical" evidence="6">
    <location>
        <begin position="44"/>
        <end position="66"/>
    </location>
</feature>
<dbReference type="PANTHER" id="PTHR43124">
    <property type="entry name" value="PURINE EFFLUX PUMP PBUE"/>
    <property type="match status" value="1"/>
</dbReference>
<evidence type="ECO:0000256" key="2">
    <source>
        <dbReference type="ARBA" id="ARBA00022475"/>
    </source>
</evidence>
<dbReference type="InterPro" id="IPR050189">
    <property type="entry name" value="MFS_Efflux_Transporters"/>
</dbReference>
<dbReference type="PROSITE" id="PS50850">
    <property type="entry name" value="MFS"/>
    <property type="match status" value="1"/>
</dbReference>
<evidence type="ECO:0000259" key="7">
    <source>
        <dbReference type="PROSITE" id="PS50850"/>
    </source>
</evidence>